<gene>
    <name evidence="10" type="primary">folP</name>
    <name evidence="10" type="ORF">CQA54_08525</name>
</gene>
<evidence type="ECO:0000256" key="5">
    <source>
        <dbReference type="ARBA" id="ARBA00022679"/>
    </source>
</evidence>
<comment type="caution">
    <text evidence="10">The sequence shown here is derived from an EMBL/GenBank/DDBJ whole genome shotgun (WGS) entry which is preliminary data.</text>
</comment>
<dbReference type="SUPFAM" id="SSF51717">
    <property type="entry name" value="Dihydropteroate synthetase-like"/>
    <property type="match status" value="1"/>
</dbReference>
<sequence length="359" mass="39426">MAQKAQMYYFALHDLSYVASAIVKQEALSVGAEYATPREQILYKGEKVGLLIANASQLKRLVAKLSAQDFGLKNLATYLKSHIKPPLDTQAKIMAIINVTPDSFYASSRKSSKEAIERIYELLEEGVAYIDIGAASSRPGSQNIESSCDEIARLGEVCAEVDSKQLYKKAQFSIDTYNPKTAEFALKSGFSIINDVSGFSDPDMARVNAAFGATAIIMHSRGTPETMQTLTQYDDFLGEIDTFFERKIDEVIHGGGKEIILDVGFGFAKNDAQNLALVNHLLHFKRFGYPLLLGASRKTTLGQITGKAVSERLASTLALHLIGVQNGANILRVHDSKEHSDMLKVYYALQESTLQQGIL</sequence>
<dbReference type="Pfam" id="PF00809">
    <property type="entry name" value="Pterin_bind"/>
    <property type="match status" value="1"/>
</dbReference>
<accession>A0A3D8IL59</accession>
<dbReference type="NCBIfam" id="TIGR01496">
    <property type="entry name" value="DHPS"/>
    <property type="match status" value="1"/>
</dbReference>
<dbReference type="GO" id="GO:0046872">
    <property type="term" value="F:metal ion binding"/>
    <property type="evidence" value="ECO:0007669"/>
    <property type="project" value="UniProtKB-KW"/>
</dbReference>
<name>A0A3D8IL59_9HELI</name>
<feature type="domain" description="Pterin-binding" evidence="9">
    <location>
        <begin position="91"/>
        <end position="344"/>
    </location>
</feature>
<dbReference type="GO" id="GO:0005829">
    <property type="term" value="C:cytosol"/>
    <property type="evidence" value="ECO:0007669"/>
    <property type="project" value="TreeGrafter"/>
</dbReference>
<comment type="pathway">
    <text evidence="3">Cofactor biosynthesis; tetrahydrofolate biosynthesis; 7,8-dihydrofolate from 2-amino-4-hydroxy-6-hydroxymethyl-7,8-dihydropteridine diphosphate and 4-aminobenzoate: step 1/2.</text>
</comment>
<keyword evidence="6" id="KW-0479">Metal-binding</keyword>
<dbReference type="EC" id="2.5.1.15" evidence="4"/>
<dbReference type="AlphaFoldDB" id="A0A3D8IL59"/>
<dbReference type="InterPro" id="IPR006390">
    <property type="entry name" value="DHP_synth_dom"/>
</dbReference>
<evidence type="ECO:0000259" key="9">
    <source>
        <dbReference type="PROSITE" id="PS50972"/>
    </source>
</evidence>
<proteinExistence type="predicted"/>
<evidence type="ECO:0000256" key="6">
    <source>
        <dbReference type="ARBA" id="ARBA00022723"/>
    </source>
</evidence>
<comment type="catalytic activity">
    <reaction evidence="1">
        <text>(7,8-dihydropterin-6-yl)methyl diphosphate + 4-aminobenzoate = 7,8-dihydropteroate + diphosphate</text>
        <dbReference type="Rhea" id="RHEA:19949"/>
        <dbReference type="ChEBI" id="CHEBI:17836"/>
        <dbReference type="ChEBI" id="CHEBI:17839"/>
        <dbReference type="ChEBI" id="CHEBI:33019"/>
        <dbReference type="ChEBI" id="CHEBI:72950"/>
        <dbReference type="EC" id="2.5.1.15"/>
    </reaction>
</comment>
<dbReference type="Gene3D" id="3.20.20.20">
    <property type="entry name" value="Dihydropteroate synthase-like"/>
    <property type="match status" value="1"/>
</dbReference>
<keyword evidence="5" id="KW-0808">Transferase</keyword>
<keyword evidence="8" id="KW-0289">Folate biosynthesis</keyword>
<evidence type="ECO:0000256" key="8">
    <source>
        <dbReference type="ARBA" id="ARBA00022909"/>
    </source>
</evidence>
<dbReference type="EMBL" id="NXLT01000012">
    <property type="protein sequence ID" value="RDU65760.1"/>
    <property type="molecule type" value="Genomic_DNA"/>
</dbReference>
<dbReference type="GO" id="GO:0046656">
    <property type="term" value="P:folic acid biosynthetic process"/>
    <property type="evidence" value="ECO:0007669"/>
    <property type="project" value="UniProtKB-KW"/>
</dbReference>
<dbReference type="OrthoDB" id="9811744at2"/>
<reference evidence="10 11" key="1">
    <citation type="submission" date="2018-04" db="EMBL/GenBank/DDBJ databases">
        <title>Novel Campyloabacter and Helicobacter Species and Strains.</title>
        <authorList>
            <person name="Mannion A.J."/>
            <person name="Shen Z."/>
            <person name="Fox J.G."/>
        </authorList>
    </citation>
    <scope>NUCLEOTIDE SEQUENCE [LARGE SCALE GENOMIC DNA]</scope>
    <source>
        <strain evidence="10 11">MIT 12-6600</strain>
    </source>
</reference>
<evidence type="ECO:0000256" key="2">
    <source>
        <dbReference type="ARBA" id="ARBA00001946"/>
    </source>
</evidence>
<evidence type="ECO:0000313" key="11">
    <source>
        <dbReference type="Proteomes" id="UP000256514"/>
    </source>
</evidence>
<keyword evidence="11" id="KW-1185">Reference proteome</keyword>
<evidence type="ECO:0000256" key="7">
    <source>
        <dbReference type="ARBA" id="ARBA00022842"/>
    </source>
</evidence>
<comment type="cofactor">
    <cofactor evidence="2">
        <name>Mg(2+)</name>
        <dbReference type="ChEBI" id="CHEBI:18420"/>
    </cofactor>
</comment>
<evidence type="ECO:0000256" key="3">
    <source>
        <dbReference type="ARBA" id="ARBA00004763"/>
    </source>
</evidence>
<dbReference type="PROSITE" id="PS50972">
    <property type="entry name" value="PTERIN_BINDING"/>
    <property type="match status" value="1"/>
</dbReference>
<keyword evidence="7" id="KW-0460">Magnesium</keyword>
<protein>
    <recommendedName>
        <fullName evidence="4">dihydropteroate synthase</fullName>
        <ecNumber evidence="4">2.5.1.15</ecNumber>
    </recommendedName>
</protein>
<evidence type="ECO:0000313" key="10">
    <source>
        <dbReference type="EMBL" id="RDU65760.1"/>
    </source>
</evidence>
<dbReference type="InterPro" id="IPR011005">
    <property type="entry name" value="Dihydropteroate_synth-like_sf"/>
</dbReference>
<dbReference type="PANTHER" id="PTHR20941:SF1">
    <property type="entry name" value="FOLIC ACID SYNTHESIS PROTEIN FOL1"/>
    <property type="match status" value="1"/>
</dbReference>
<dbReference type="GO" id="GO:0046654">
    <property type="term" value="P:tetrahydrofolate biosynthetic process"/>
    <property type="evidence" value="ECO:0007669"/>
    <property type="project" value="TreeGrafter"/>
</dbReference>
<dbReference type="InterPro" id="IPR000489">
    <property type="entry name" value="Pterin-binding_dom"/>
</dbReference>
<dbReference type="InterPro" id="IPR045031">
    <property type="entry name" value="DHP_synth-like"/>
</dbReference>
<dbReference type="Proteomes" id="UP000256514">
    <property type="component" value="Unassembled WGS sequence"/>
</dbReference>
<dbReference type="GO" id="GO:0004156">
    <property type="term" value="F:dihydropteroate synthase activity"/>
    <property type="evidence" value="ECO:0007669"/>
    <property type="project" value="UniProtKB-EC"/>
</dbReference>
<organism evidence="10 11">
    <name type="scientific">Helicobacter equorum</name>
    <dbReference type="NCBI Taxonomy" id="361872"/>
    <lineage>
        <taxon>Bacteria</taxon>
        <taxon>Pseudomonadati</taxon>
        <taxon>Campylobacterota</taxon>
        <taxon>Epsilonproteobacteria</taxon>
        <taxon>Campylobacterales</taxon>
        <taxon>Helicobacteraceae</taxon>
        <taxon>Helicobacter</taxon>
    </lineage>
</organism>
<evidence type="ECO:0000256" key="1">
    <source>
        <dbReference type="ARBA" id="ARBA00000012"/>
    </source>
</evidence>
<dbReference type="CDD" id="cd00739">
    <property type="entry name" value="DHPS"/>
    <property type="match status" value="1"/>
</dbReference>
<dbReference type="PANTHER" id="PTHR20941">
    <property type="entry name" value="FOLATE SYNTHESIS PROTEINS"/>
    <property type="match status" value="1"/>
</dbReference>
<evidence type="ECO:0000256" key="4">
    <source>
        <dbReference type="ARBA" id="ARBA00012458"/>
    </source>
</evidence>